<evidence type="ECO:0000313" key="3">
    <source>
        <dbReference type="Proteomes" id="UP000589552"/>
    </source>
</evidence>
<comment type="caution">
    <text evidence="2">The sequence shown here is derived from an EMBL/GenBank/DDBJ whole genome shotgun (WGS) entry which is preliminary data.</text>
</comment>
<evidence type="ECO:0000256" key="1">
    <source>
        <dbReference type="SAM" id="MobiDB-lite"/>
    </source>
</evidence>
<name>A0A7X9SV42_9CORY</name>
<evidence type="ECO:0000313" key="2">
    <source>
        <dbReference type="EMBL" id="NMF08666.1"/>
    </source>
</evidence>
<dbReference type="AlphaFoldDB" id="A0A7X9SV42"/>
<organism evidence="2 3">
    <name type="scientific">Corynebacterium xerosis</name>
    <dbReference type="NCBI Taxonomy" id="1725"/>
    <lineage>
        <taxon>Bacteria</taxon>
        <taxon>Bacillati</taxon>
        <taxon>Actinomycetota</taxon>
        <taxon>Actinomycetes</taxon>
        <taxon>Mycobacteriales</taxon>
        <taxon>Corynebacteriaceae</taxon>
        <taxon>Corynebacterium</taxon>
    </lineage>
</organism>
<dbReference type="RefSeq" id="WP_168937348.1">
    <property type="nucleotide sequence ID" value="NZ_JABAGA010000001.1"/>
</dbReference>
<accession>A0A7X9SV42</accession>
<feature type="compositionally biased region" description="Acidic residues" evidence="1">
    <location>
        <begin position="245"/>
        <end position="334"/>
    </location>
</feature>
<sequence length="482" mass="54062">MDLHLMQLVKRLFAWADANDDTRNMELHMQVAFGLLAEQGAATTPKHALTAAELDVRDRPVIRQIQLTQSYRWERAKLASRIAEGLHCRFLWIGSLTQEAPTVGCFIGCRPHADRARLLFEVMDPDLRLLTRFIGPPQGAGWGASGPPPASARQYFASRSAAMLDVINWTYERLYETEVLAASRKGLADDFAEDRRLADEFVDEMWGDTMSVYDLGAGQPDYPMVDGLPAERFQEFLDELAELEAAEEEDADEEVSEFEDPDYDPDVDPDADPDDDFDYSFDFLDEDDEDEEDEEGNEDEDEEGDAEEGGADDDAEDGDTDESEDEYFEDDEDFAPSSTGCLPLFDLPGAGYPSESPAESTIADATWVYFIEGQIGEDVDPCLIRFGIGGWQLYFPAMGQWFRDDAAENMATESGLFVQTTREDAEDWVFILEDPVEDGETGETLTVESEIDKCLALGFDEDTARQIVRMRWANLPDALLSE</sequence>
<feature type="region of interest" description="Disordered" evidence="1">
    <location>
        <begin position="245"/>
        <end position="358"/>
    </location>
</feature>
<gene>
    <name evidence="2" type="ORF">HF852_03430</name>
</gene>
<reference evidence="2 3" key="1">
    <citation type="submission" date="2020-04" db="EMBL/GenBank/DDBJ databases">
        <authorList>
            <person name="Hitch T.C.A."/>
            <person name="Wylensek D."/>
            <person name="Clavel T."/>
        </authorList>
    </citation>
    <scope>NUCLEOTIDE SEQUENCE [LARGE SCALE GENOMIC DNA]</scope>
    <source>
        <strain evidence="2 3">BL-383-APC-2I</strain>
    </source>
</reference>
<protein>
    <submittedName>
        <fullName evidence="2">Uncharacterized protein</fullName>
    </submittedName>
</protein>
<proteinExistence type="predicted"/>
<dbReference type="Proteomes" id="UP000589552">
    <property type="component" value="Unassembled WGS sequence"/>
</dbReference>
<dbReference type="EMBL" id="JABAGA010000001">
    <property type="protein sequence ID" value="NMF08666.1"/>
    <property type="molecule type" value="Genomic_DNA"/>
</dbReference>